<gene>
    <name evidence="2" type="ORF">IW261DRAFT_1054941</name>
</gene>
<dbReference type="GO" id="GO:0010008">
    <property type="term" value="C:endosome membrane"/>
    <property type="evidence" value="ECO:0007669"/>
    <property type="project" value="TreeGrafter"/>
</dbReference>
<dbReference type="PANTHER" id="PTHR45748">
    <property type="entry name" value="1-PHOSPHATIDYLINOSITOL 3-PHOSPHATE 5-KINASE-RELATED"/>
    <property type="match status" value="1"/>
</dbReference>
<comment type="caution">
    <text evidence="2">The sequence shown here is derived from an EMBL/GenBank/DDBJ whole genome shotgun (WGS) entry which is preliminary data.</text>
</comment>
<reference evidence="2" key="1">
    <citation type="submission" date="2023-06" db="EMBL/GenBank/DDBJ databases">
        <authorList>
            <consortium name="Lawrence Berkeley National Laboratory"/>
            <person name="Ahrendt S."/>
            <person name="Sahu N."/>
            <person name="Indic B."/>
            <person name="Wong-Bajracharya J."/>
            <person name="Merenyi Z."/>
            <person name="Ke H.-M."/>
            <person name="Monk M."/>
            <person name="Kocsube S."/>
            <person name="Drula E."/>
            <person name="Lipzen A."/>
            <person name="Balint B."/>
            <person name="Henrissat B."/>
            <person name="Andreopoulos B."/>
            <person name="Martin F.M."/>
            <person name="Harder C.B."/>
            <person name="Rigling D."/>
            <person name="Ford K.L."/>
            <person name="Foster G.D."/>
            <person name="Pangilinan J."/>
            <person name="Papanicolaou A."/>
            <person name="Barry K."/>
            <person name="LaButti K."/>
            <person name="Viragh M."/>
            <person name="Koriabine M."/>
            <person name="Yan M."/>
            <person name="Riley R."/>
            <person name="Champramary S."/>
            <person name="Plett K.L."/>
            <person name="Tsai I.J."/>
            <person name="Slot J."/>
            <person name="Sipos G."/>
            <person name="Plett J."/>
            <person name="Nagy L.G."/>
            <person name="Grigoriev I.V."/>
        </authorList>
    </citation>
    <scope>NUCLEOTIDE SEQUENCE</scope>
    <source>
        <strain evidence="2">ICMP 16352</strain>
    </source>
</reference>
<sequence length="329" mass="35571">MVFEVCVFPRFLLLFRRLIIYPSSSPKYQTELEAMSSSESPIRPPLRPPSSSSYHPPSAFTSKSAVVSPALSTSTSSSTASFFSTVFRAPTPAPEWHLEDHELHVCRKGVGVGLGLVMGVGGMSGRFGSLAGLGKGKIGDEKDATVKSSTIGSLISVGSASVVVSKEEGVVAPVLPPKDSLEVPTLATVRDREREGSFFANALRSVRLLGDAAGIDERPHVRCDLSVKGAGGAMKKWSVTVYYAREFEELRRRCGVGKGGAKGIGEYVKSLRRTEGWDAQGGKSRVGFWRTADGRYIMKELVSKWGVADLSSLLGARVLCIHQWYIRTR</sequence>
<dbReference type="SUPFAM" id="SSF56104">
    <property type="entry name" value="SAICAR synthase-like"/>
    <property type="match status" value="1"/>
</dbReference>
<dbReference type="AlphaFoldDB" id="A0AA39NMX2"/>
<evidence type="ECO:0000313" key="2">
    <source>
        <dbReference type="EMBL" id="KAK0468607.1"/>
    </source>
</evidence>
<dbReference type="PANTHER" id="PTHR45748:SF7">
    <property type="entry name" value="1-PHOSPHATIDYLINOSITOL 3-PHOSPHATE 5-KINASE-RELATED"/>
    <property type="match status" value="1"/>
</dbReference>
<proteinExistence type="predicted"/>
<protein>
    <submittedName>
        <fullName evidence="2">Uncharacterized protein</fullName>
    </submittedName>
</protein>
<dbReference type="GO" id="GO:0000285">
    <property type="term" value="F:1-phosphatidylinositol-3-phosphate 5-kinase activity"/>
    <property type="evidence" value="ECO:0007669"/>
    <property type="project" value="TreeGrafter"/>
</dbReference>
<dbReference type="GO" id="GO:0000329">
    <property type="term" value="C:fungal-type vacuole membrane"/>
    <property type="evidence" value="ECO:0007669"/>
    <property type="project" value="TreeGrafter"/>
</dbReference>
<evidence type="ECO:0000256" key="1">
    <source>
        <dbReference type="SAM" id="MobiDB-lite"/>
    </source>
</evidence>
<dbReference type="GO" id="GO:0046854">
    <property type="term" value="P:phosphatidylinositol phosphate biosynthetic process"/>
    <property type="evidence" value="ECO:0007669"/>
    <property type="project" value="TreeGrafter"/>
</dbReference>
<dbReference type="Gene3D" id="3.30.800.10">
    <property type="entry name" value="Phosphatidylinositol Phosphate Kinase II Beta"/>
    <property type="match status" value="1"/>
</dbReference>
<dbReference type="EMBL" id="JAUEPR010000070">
    <property type="protein sequence ID" value="KAK0468607.1"/>
    <property type="molecule type" value="Genomic_DNA"/>
</dbReference>
<keyword evidence="3" id="KW-1185">Reference proteome</keyword>
<organism evidence="2 3">
    <name type="scientific">Armillaria novae-zelandiae</name>
    <dbReference type="NCBI Taxonomy" id="153914"/>
    <lineage>
        <taxon>Eukaryota</taxon>
        <taxon>Fungi</taxon>
        <taxon>Dikarya</taxon>
        <taxon>Basidiomycota</taxon>
        <taxon>Agaricomycotina</taxon>
        <taxon>Agaricomycetes</taxon>
        <taxon>Agaricomycetidae</taxon>
        <taxon>Agaricales</taxon>
        <taxon>Marasmiineae</taxon>
        <taxon>Physalacriaceae</taxon>
        <taxon>Armillaria</taxon>
    </lineage>
</organism>
<evidence type="ECO:0000313" key="3">
    <source>
        <dbReference type="Proteomes" id="UP001175227"/>
    </source>
</evidence>
<name>A0AA39NMX2_9AGAR</name>
<feature type="region of interest" description="Disordered" evidence="1">
    <location>
        <begin position="32"/>
        <end position="57"/>
    </location>
</feature>
<accession>A0AA39NMX2</accession>
<dbReference type="Proteomes" id="UP001175227">
    <property type="component" value="Unassembled WGS sequence"/>
</dbReference>
<dbReference type="InterPro" id="IPR027484">
    <property type="entry name" value="PInositol-4-P-5-kinase_N"/>
</dbReference>